<dbReference type="EMBL" id="JAKMXF010000321">
    <property type="protein sequence ID" value="KAI6649365.1"/>
    <property type="molecule type" value="Genomic_DNA"/>
</dbReference>
<dbReference type="Gene3D" id="1.10.510.10">
    <property type="entry name" value="Transferase(Phosphotransferase) domain 1"/>
    <property type="match status" value="1"/>
</dbReference>
<feature type="domain" description="Protein kinase" evidence="10">
    <location>
        <begin position="91"/>
        <end position="359"/>
    </location>
</feature>
<keyword evidence="8 9" id="KW-0472">Membrane</keyword>
<evidence type="ECO:0000313" key="12">
    <source>
        <dbReference type="Proteomes" id="UP001165289"/>
    </source>
</evidence>
<dbReference type="Pfam" id="PF07714">
    <property type="entry name" value="PK_Tyr_Ser-Thr"/>
    <property type="match status" value="1"/>
</dbReference>
<keyword evidence="3" id="KW-0732">Signal</keyword>
<dbReference type="GO" id="GO:0005524">
    <property type="term" value="F:ATP binding"/>
    <property type="evidence" value="ECO:0007669"/>
    <property type="project" value="UniProtKB-KW"/>
</dbReference>
<name>A0AAV7JKC6_9METZ</name>
<dbReference type="PANTHER" id="PTHR24416">
    <property type="entry name" value="TYROSINE-PROTEIN KINASE RECEPTOR"/>
    <property type="match status" value="1"/>
</dbReference>
<evidence type="ECO:0000256" key="9">
    <source>
        <dbReference type="SAM" id="Phobius"/>
    </source>
</evidence>
<dbReference type="PROSITE" id="PS50011">
    <property type="entry name" value="PROTEIN_KINASE_DOM"/>
    <property type="match status" value="1"/>
</dbReference>
<evidence type="ECO:0000256" key="2">
    <source>
        <dbReference type="ARBA" id="ARBA00022692"/>
    </source>
</evidence>
<keyword evidence="11" id="KW-0675">Receptor</keyword>
<keyword evidence="5" id="KW-0547">Nucleotide-binding</keyword>
<organism evidence="11 12">
    <name type="scientific">Oopsacas minuta</name>
    <dbReference type="NCBI Taxonomy" id="111878"/>
    <lineage>
        <taxon>Eukaryota</taxon>
        <taxon>Metazoa</taxon>
        <taxon>Porifera</taxon>
        <taxon>Hexactinellida</taxon>
        <taxon>Hexasterophora</taxon>
        <taxon>Lyssacinosida</taxon>
        <taxon>Leucopsacidae</taxon>
        <taxon>Oopsacas</taxon>
    </lineage>
</organism>
<accession>A0AAV7JKC6</accession>
<evidence type="ECO:0000259" key="10">
    <source>
        <dbReference type="PROSITE" id="PS50011"/>
    </source>
</evidence>
<comment type="subcellular location">
    <subcellularLocation>
        <location evidence="1">Membrane</location>
        <topology evidence="1">Single-pass type I membrane protein</topology>
    </subcellularLocation>
</comment>
<reference evidence="11 12" key="1">
    <citation type="journal article" date="2023" name="BMC Biol.">
        <title>The compact genome of the sponge Oopsacas minuta (Hexactinellida) is lacking key metazoan core genes.</title>
        <authorList>
            <person name="Santini S."/>
            <person name="Schenkelaars Q."/>
            <person name="Jourda C."/>
            <person name="Duchesne M."/>
            <person name="Belahbib H."/>
            <person name="Rocher C."/>
            <person name="Selva M."/>
            <person name="Riesgo A."/>
            <person name="Vervoort M."/>
            <person name="Leys S.P."/>
            <person name="Kodjabachian L."/>
            <person name="Le Bivic A."/>
            <person name="Borchiellini C."/>
            <person name="Claverie J.M."/>
            <person name="Renard E."/>
        </authorList>
    </citation>
    <scope>NUCLEOTIDE SEQUENCE [LARGE SCALE GENOMIC DNA]</scope>
    <source>
        <strain evidence="11">SPO-2</strain>
    </source>
</reference>
<dbReference type="InterPro" id="IPR050122">
    <property type="entry name" value="RTK"/>
</dbReference>
<evidence type="ECO:0000256" key="4">
    <source>
        <dbReference type="ARBA" id="ARBA00022737"/>
    </source>
</evidence>
<evidence type="ECO:0000256" key="3">
    <source>
        <dbReference type="ARBA" id="ARBA00022729"/>
    </source>
</evidence>
<evidence type="ECO:0000256" key="1">
    <source>
        <dbReference type="ARBA" id="ARBA00004479"/>
    </source>
</evidence>
<dbReference type="CDD" id="cd00192">
    <property type="entry name" value="PTKc"/>
    <property type="match status" value="1"/>
</dbReference>
<dbReference type="Proteomes" id="UP001165289">
    <property type="component" value="Unassembled WGS sequence"/>
</dbReference>
<keyword evidence="12" id="KW-1185">Reference proteome</keyword>
<dbReference type="SUPFAM" id="SSF56112">
    <property type="entry name" value="Protein kinase-like (PK-like)"/>
    <property type="match status" value="1"/>
</dbReference>
<dbReference type="PRINTS" id="PR00109">
    <property type="entry name" value="TYRKINASE"/>
</dbReference>
<sequence>MTEVFVFPYWAAVSLSLVGTGAAILLSFVVLFLSGISVNLFRKLYSYIIQRGSHASNARPYVIRNPQTRDLDIAAGDDKAEEDWDVYRRQVNLIEELGEGEFGKIYDAEVMKDSQRVRALVKTFLSGSVQGMEEFKMEMERLKVFQHPNVGRLIAVLTSSVPFYTIMELPLNGALKTFLLENMNLFTNPTSQHYLTHLQLLSMGYDICNGCAYLDTLPYIHTDLATRNCFVAGDLTVKVTDYSVGRSLFTNEYSEMEDDSLMPIRWMAPESLLDNNFNSRSVVWSLGVTFWEIFTFGEFPYSYLDDEGFFNMATANFVPLRQPSGCPRELYMLMLKCWNRKEWERITITEVMELVEKILISEEETLTTKLSEYGDDIMNEISFPNND</sequence>
<dbReference type="GO" id="GO:0005886">
    <property type="term" value="C:plasma membrane"/>
    <property type="evidence" value="ECO:0007669"/>
    <property type="project" value="TreeGrafter"/>
</dbReference>
<feature type="transmembrane region" description="Helical" evidence="9">
    <location>
        <begin position="12"/>
        <end position="41"/>
    </location>
</feature>
<dbReference type="InterPro" id="IPR001245">
    <property type="entry name" value="Ser-Thr/Tyr_kinase_cat_dom"/>
</dbReference>
<dbReference type="InterPro" id="IPR011009">
    <property type="entry name" value="Kinase-like_dom_sf"/>
</dbReference>
<comment type="caution">
    <text evidence="11">The sequence shown here is derived from an EMBL/GenBank/DDBJ whole genome shotgun (WGS) entry which is preliminary data.</text>
</comment>
<keyword evidence="2 9" id="KW-0812">Transmembrane</keyword>
<dbReference type="InterPro" id="IPR008266">
    <property type="entry name" value="Tyr_kinase_AS"/>
</dbReference>
<evidence type="ECO:0000313" key="11">
    <source>
        <dbReference type="EMBL" id="KAI6649365.1"/>
    </source>
</evidence>
<proteinExistence type="predicted"/>
<dbReference type="InterPro" id="IPR000719">
    <property type="entry name" value="Prot_kinase_dom"/>
</dbReference>
<keyword evidence="4" id="KW-0677">Repeat</keyword>
<keyword evidence="6" id="KW-0067">ATP-binding</keyword>
<dbReference type="AlphaFoldDB" id="A0AAV7JKC6"/>
<protein>
    <submittedName>
        <fullName evidence="11">Insulin receptor</fullName>
    </submittedName>
</protein>
<dbReference type="Gene3D" id="3.30.200.20">
    <property type="entry name" value="Phosphorylase Kinase, domain 1"/>
    <property type="match status" value="1"/>
</dbReference>
<dbReference type="PANTHER" id="PTHR24416:SF525">
    <property type="entry name" value="INSULIN-LIKE RECEPTOR"/>
    <property type="match status" value="1"/>
</dbReference>
<evidence type="ECO:0000256" key="8">
    <source>
        <dbReference type="ARBA" id="ARBA00023136"/>
    </source>
</evidence>
<evidence type="ECO:0000256" key="7">
    <source>
        <dbReference type="ARBA" id="ARBA00022989"/>
    </source>
</evidence>
<dbReference type="GO" id="GO:0043235">
    <property type="term" value="C:receptor complex"/>
    <property type="evidence" value="ECO:0007669"/>
    <property type="project" value="TreeGrafter"/>
</dbReference>
<dbReference type="PROSITE" id="PS00109">
    <property type="entry name" value="PROTEIN_KINASE_TYR"/>
    <property type="match status" value="1"/>
</dbReference>
<dbReference type="GO" id="GO:0004714">
    <property type="term" value="F:transmembrane receptor protein tyrosine kinase activity"/>
    <property type="evidence" value="ECO:0007669"/>
    <property type="project" value="TreeGrafter"/>
</dbReference>
<keyword evidence="7 9" id="KW-1133">Transmembrane helix</keyword>
<evidence type="ECO:0000256" key="6">
    <source>
        <dbReference type="ARBA" id="ARBA00022840"/>
    </source>
</evidence>
<evidence type="ECO:0000256" key="5">
    <source>
        <dbReference type="ARBA" id="ARBA00022741"/>
    </source>
</evidence>
<dbReference type="GO" id="GO:0007169">
    <property type="term" value="P:cell surface receptor protein tyrosine kinase signaling pathway"/>
    <property type="evidence" value="ECO:0007669"/>
    <property type="project" value="TreeGrafter"/>
</dbReference>
<gene>
    <name evidence="11" type="ORF">LOD99_11731</name>
</gene>